<protein>
    <recommendedName>
        <fullName evidence="11">Transposase</fullName>
    </recommendedName>
</protein>
<feature type="domain" description="HAT C-terminal dimerisation" evidence="8">
    <location>
        <begin position="499"/>
        <end position="573"/>
    </location>
</feature>
<keyword evidence="10" id="KW-1185">Reference proteome</keyword>
<feature type="compositionally biased region" description="Polar residues" evidence="6">
    <location>
        <begin position="638"/>
        <end position="655"/>
    </location>
</feature>
<dbReference type="EMBL" id="CARXXK010000002">
    <property type="protein sequence ID" value="CAI6358514.1"/>
    <property type="molecule type" value="Genomic_DNA"/>
</dbReference>
<dbReference type="InterPro" id="IPR008906">
    <property type="entry name" value="HATC_C_dom"/>
</dbReference>
<keyword evidence="5" id="KW-0539">Nucleus</keyword>
<comment type="subcellular location">
    <subcellularLocation>
        <location evidence="1">Nucleus</location>
    </subcellularLocation>
</comment>
<dbReference type="GO" id="GO:0046983">
    <property type="term" value="F:protein dimerization activity"/>
    <property type="evidence" value="ECO:0007669"/>
    <property type="project" value="InterPro"/>
</dbReference>
<dbReference type="Proteomes" id="UP001160148">
    <property type="component" value="Unassembled WGS sequence"/>
</dbReference>
<dbReference type="InterPro" id="IPR012337">
    <property type="entry name" value="RNaseH-like_sf"/>
</dbReference>
<evidence type="ECO:0000256" key="6">
    <source>
        <dbReference type="SAM" id="MobiDB-lite"/>
    </source>
</evidence>
<evidence type="ECO:0000256" key="4">
    <source>
        <dbReference type="ARBA" id="ARBA00022833"/>
    </source>
</evidence>
<dbReference type="GO" id="GO:0008270">
    <property type="term" value="F:zinc ion binding"/>
    <property type="evidence" value="ECO:0007669"/>
    <property type="project" value="UniProtKB-KW"/>
</dbReference>
<name>A0AAV0WR93_9HEMI</name>
<keyword evidence="3" id="KW-0863">Zinc-finger</keyword>
<evidence type="ECO:0000259" key="8">
    <source>
        <dbReference type="Pfam" id="PF05699"/>
    </source>
</evidence>
<dbReference type="PANTHER" id="PTHR46481">
    <property type="entry name" value="ZINC FINGER BED DOMAIN-CONTAINING PROTEIN 4"/>
    <property type="match status" value="1"/>
</dbReference>
<proteinExistence type="predicted"/>
<feature type="domain" description="DUF659" evidence="7">
    <location>
        <begin position="144"/>
        <end position="289"/>
    </location>
</feature>
<evidence type="ECO:0000259" key="7">
    <source>
        <dbReference type="Pfam" id="PF04937"/>
    </source>
</evidence>
<dbReference type="InterPro" id="IPR052035">
    <property type="entry name" value="ZnF_BED_domain_contain"/>
</dbReference>
<evidence type="ECO:0000313" key="9">
    <source>
        <dbReference type="EMBL" id="CAI6358514.1"/>
    </source>
</evidence>
<evidence type="ECO:0000313" key="10">
    <source>
        <dbReference type="Proteomes" id="UP001160148"/>
    </source>
</evidence>
<accession>A0AAV0WR93</accession>
<keyword evidence="2" id="KW-0479">Metal-binding</keyword>
<evidence type="ECO:0000256" key="5">
    <source>
        <dbReference type="ARBA" id="ARBA00023242"/>
    </source>
</evidence>
<evidence type="ECO:0000256" key="2">
    <source>
        <dbReference type="ARBA" id="ARBA00022723"/>
    </source>
</evidence>
<gene>
    <name evidence="9" type="ORF">MEUPH1_LOCUS14022</name>
</gene>
<sequence length="664" mass="75994">MGRKKDIVRKYFEQVISNDKRQSCKFCHKEYNMNVNKMKAHLLKCSNCPQQIKKKFYSNTTSNVTEDQIQTVDEYDAHLVVNSHKSLTINKFFDHMNKSENVRLNEKLALAIIVSGSPLSMTEHPLWIDFFKQIRPTFKLPCRKSISTVYVDKVYAEMQSSITYDLLEANDLHIQLDGWTNINNDGIINFVICKPEPLFFKFLNTKDNRHTAEYLKNQIVEIIETYGKEKFFVIIGDNAANVKKSFELVKNVYKGIQTLGCAAHGLHLLCSDIFKVDSVSEFLKQNSSIVSSIKRSQLLSSVFKKHQQIKGINVQLKLPVKTRWGSFLFCLESLMKNKSVLQAMAVDDTIPISLLKPIKLTLLDDSKFWENVLKMINLLTPIVNAITVSVLNHNLIHRVRSLLNDVEKKVEECFSSSITNSLFSITEELKIINNVAKRKIFILGKIHLAAELLDPKSQGLKLNADERVDALEFIYNLGVEMKIDIMNDLSDHQSKQGYFAKKFIWENSLITDPVKWWKFLDNISPLSKVAVRILTAPCTSAATERTFSTFSWIHSKKRNRLTTERAGKLTYLSYNWKLKNKKSEISKNTEANNCEESSVDVVIQEIQSSSSSFNSEKNDENMIISKSDSDSDCDSDSETSILYNDTSSDENSVSCSEKEDEDNY</sequence>
<evidence type="ECO:0008006" key="11">
    <source>
        <dbReference type="Google" id="ProtNLM"/>
    </source>
</evidence>
<dbReference type="InterPro" id="IPR007021">
    <property type="entry name" value="DUF659"/>
</dbReference>
<evidence type="ECO:0000256" key="3">
    <source>
        <dbReference type="ARBA" id="ARBA00022771"/>
    </source>
</evidence>
<reference evidence="9 10" key="1">
    <citation type="submission" date="2023-01" db="EMBL/GenBank/DDBJ databases">
        <authorList>
            <person name="Whitehead M."/>
        </authorList>
    </citation>
    <scope>NUCLEOTIDE SEQUENCE [LARGE SCALE GENOMIC DNA]</scope>
</reference>
<dbReference type="PANTHER" id="PTHR46481:SF10">
    <property type="entry name" value="ZINC FINGER BED DOMAIN-CONTAINING PROTEIN 39"/>
    <property type="match status" value="1"/>
</dbReference>
<feature type="region of interest" description="Disordered" evidence="6">
    <location>
        <begin position="610"/>
        <end position="664"/>
    </location>
</feature>
<evidence type="ECO:0000256" key="1">
    <source>
        <dbReference type="ARBA" id="ARBA00004123"/>
    </source>
</evidence>
<dbReference type="Pfam" id="PF05699">
    <property type="entry name" value="Dimer_Tnp_hAT"/>
    <property type="match status" value="1"/>
</dbReference>
<comment type="caution">
    <text evidence="9">The sequence shown here is derived from an EMBL/GenBank/DDBJ whole genome shotgun (WGS) entry which is preliminary data.</text>
</comment>
<organism evidence="9 10">
    <name type="scientific">Macrosiphum euphorbiae</name>
    <name type="common">potato aphid</name>
    <dbReference type="NCBI Taxonomy" id="13131"/>
    <lineage>
        <taxon>Eukaryota</taxon>
        <taxon>Metazoa</taxon>
        <taxon>Ecdysozoa</taxon>
        <taxon>Arthropoda</taxon>
        <taxon>Hexapoda</taxon>
        <taxon>Insecta</taxon>
        <taxon>Pterygota</taxon>
        <taxon>Neoptera</taxon>
        <taxon>Paraneoptera</taxon>
        <taxon>Hemiptera</taxon>
        <taxon>Sternorrhyncha</taxon>
        <taxon>Aphidomorpha</taxon>
        <taxon>Aphidoidea</taxon>
        <taxon>Aphididae</taxon>
        <taxon>Macrosiphini</taxon>
        <taxon>Macrosiphum</taxon>
    </lineage>
</organism>
<dbReference type="Pfam" id="PF04937">
    <property type="entry name" value="DUF659"/>
    <property type="match status" value="1"/>
</dbReference>
<dbReference type="GO" id="GO:0005634">
    <property type="term" value="C:nucleus"/>
    <property type="evidence" value="ECO:0007669"/>
    <property type="project" value="UniProtKB-SubCell"/>
</dbReference>
<dbReference type="SUPFAM" id="SSF53098">
    <property type="entry name" value="Ribonuclease H-like"/>
    <property type="match status" value="1"/>
</dbReference>
<keyword evidence="4" id="KW-0862">Zinc</keyword>
<dbReference type="AlphaFoldDB" id="A0AAV0WR93"/>